<dbReference type="Proteomes" id="UP000006671">
    <property type="component" value="Unassembled WGS sequence"/>
</dbReference>
<keyword evidence="3" id="KW-1185">Reference proteome</keyword>
<dbReference type="InParanoid" id="D2VWY7"/>
<feature type="compositionally biased region" description="Polar residues" evidence="1">
    <location>
        <begin position="46"/>
        <end position="64"/>
    </location>
</feature>
<feature type="compositionally biased region" description="Low complexity" evidence="1">
    <location>
        <begin position="205"/>
        <end position="232"/>
    </location>
</feature>
<sequence length="578" mass="63639">MSESDESSREELATNSVSNSASSAVGYLHVKMPQTILSKRQRPGINYSNQQQHKNPSSDPSQFNIVDETDKTTLDVNKKLRKKRKKNLPPFLSNTCQQQKSSTPNSSNDNLNNGNNNEEEILDSIEDIDPSIKVYAFEKPLMTSATNFKDNYFILTPVVNNTTSSTSNNATVNSTTQHVSSPSRKSQNQTISTNPHRKNSRRKCSSSSSSNSSNNNNTSAALLSNNNLSSTTPHVVNSTSAVHVHNARKSSQQQQQVSHVIIEYPQQHQQQQLANQQQCELGGYENGNTVFKFGNSSSVREVSGMDKLTENPLNDFLQLQSSLNSNNAGNSGVSSAVALLASVLANNQVSNNDSNGSSMAFDYDSMISMLDKLLCRQPNMSSSSGASSSDNMLYNMHNNNTTSPTSLVSNTNPSNLFMTSGNNMQHGTSSTTSQNQLNNLSLQLISQIVELLIQRYQQQLQSVLSQNQISNSSSLNNSPISNPTSNFVQHLFNQDPQVSNISTNLSQYIMNARFPSNDDSNNQLPQMVDQQQLNQTSMQPNNVSSSSNETISQQDILRFILQNQHLLFPNSNNQSNNQ</sequence>
<dbReference type="GeneID" id="8858420"/>
<organism evidence="3">
    <name type="scientific">Naegleria gruberi</name>
    <name type="common">Amoeba</name>
    <dbReference type="NCBI Taxonomy" id="5762"/>
    <lineage>
        <taxon>Eukaryota</taxon>
        <taxon>Discoba</taxon>
        <taxon>Heterolobosea</taxon>
        <taxon>Tetramitia</taxon>
        <taxon>Eutetramitia</taxon>
        <taxon>Vahlkampfiidae</taxon>
        <taxon>Naegleria</taxon>
    </lineage>
</organism>
<evidence type="ECO:0000313" key="3">
    <source>
        <dbReference type="Proteomes" id="UP000006671"/>
    </source>
</evidence>
<feature type="compositionally biased region" description="Basic residues" evidence="1">
    <location>
        <begin position="195"/>
        <end position="204"/>
    </location>
</feature>
<dbReference type="AlphaFoldDB" id="D2VWY7"/>
<accession>D2VWY7</accession>
<reference evidence="2 3" key="1">
    <citation type="journal article" date="2010" name="Cell">
        <title>The genome of Naegleria gruberi illuminates early eukaryotic versatility.</title>
        <authorList>
            <person name="Fritz-Laylin L.K."/>
            <person name="Prochnik S.E."/>
            <person name="Ginger M.L."/>
            <person name="Dacks J.B."/>
            <person name="Carpenter M.L."/>
            <person name="Field M.C."/>
            <person name="Kuo A."/>
            <person name="Paredez A."/>
            <person name="Chapman J."/>
            <person name="Pham J."/>
            <person name="Shu S."/>
            <person name="Neupane R."/>
            <person name="Cipriano M."/>
            <person name="Mancuso J."/>
            <person name="Tu H."/>
            <person name="Salamov A."/>
            <person name="Lindquist E."/>
            <person name="Shapiro H."/>
            <person name="Lucas S."/>
            <person name="Grigoriev I.V."/>
            <person name="Cande W.Z."/>
            <person name="Fulton C."/>
            <person name="Rokhsar D.S."/>
            <person name="Dawson S.C."/>
        </authorList>
    </citation>
    <scope>NUCLEOTIDE SEQUENCE [LARGE SCALE GENOMIC DNA]</scope>
    <source>
        <strain evidence="2 3">NEG-M</strain>
    </source>
</reference>
<evidence type="ECO:0000313" key="2">
    <source>
        <dbReference type="EMBL" id="EFC38711.1"/>
    </source>
</evidence>
<feature type="compositionally biased region" description="Basic and acidic residues" evidence="1">
    <location>
        <begin position="1"/>
        <end position="12"/>
    </location>
</feature>
<feature type="compositionally biased region" description="Low complexity" evidence="1">
    <location>
        <begin position="163"/>
        <end position="176"/>
    </location>
</feature>
<dbReference type="RefSeq" id="XP_002671455.1">
    <property type="nucleotide sequence ID" value="XM_002671409.1"/>
</dbReference>
<dbReference type="OMA" id="IMNARFP"/>
<feature type="compositionally biased region" description="Low complexity" evidence="1">
    <location>
        <begin position="101"/>
        <end position="116"/>
    </location>
</feature>
<evidence type="ECO:0000256" key="1">
    <source>
        <dbReference type="SAM" id="MobiDB-lite"/>
    </source>
</evidence>
<feature type="compositionally biased region" description="Polar residues" evidence="1">
    <location>
        <begin position="177"/>
        <end position="194"/>
    </location>
</feature>
<dbReference type="VEuPathDB" id="AmoebaDB:NAEGRDRAFT_59446"/>
<protein>
    <submittedName>
        <fullName evidence="2">Predicted protein</fullName>
    </submittedName>
</protein>
<gene>
    <name evidence="2" type="ORF">NAEGRDRAFT_59446</name>
</gene>
<feature type="region of interest" description="Disordered" evidence="1">
    <location>
        <begin position="80"/>
        <end position="117"/>
    </location>
</feature>
<name>D2VWY7_NAEGR</name>
<feature type="region of interest" description="Disordered" evidence="1">
    <location>
        <begin position="163"/>
        <end position="234"/>
    </location>
</feature>
<proteinExistence type="predicted"/>
<dbReference type="KEGG" id="ngr:NAEGRDRAFT_59446"/>
<feature type="region of interest" description="Disordered" evidence="1">
    <location>
        <begin position="1"/>
        <end position="20"/>
    </location>
</feature>
<dbReference type="EMBL" id="GG738905">
    <property type="protein sequence ID" value="EFC38711.1"/>
    <property type="molecule type" value="Genomic_DNA"/>
</dbReference>
<feature type="region of interest" description="Disordered" evidence="1">
    <location>
        <begin position="46"/>
        <end position="65"/>
    </location>
</feature>